<dbReference type="GO" id="GO:0004519">
    <property type="term" value="F:endonuclease activity"/>
    <property type="evidence" value="ECO:0007669"/>
    <property type="project" value="UniProtKB-KW"/>
</dbReference>
<evidence type="ECO:0000313" key="7">
    <source>
        <dbReference type="EMBL" id="MCA6075595.1"/>
    </source>
</evidence>
<evidence type="ECO:0000256" key="1">
    <source>
        <dbReference type="ARBA" id="ARBA00022722"/>
    </source>
</evidence>
<keyword evidence="3 6" id="KW-0227">DNA damage</keyword>
<dbReference type="AlphaFoldDB" id="A0A9X1HQX5"/>
<dbReference type="NCBIfam" id="TIGR00632">
    <property type="entry name" value="vsr"/>
    <property type="match status" value="1"/>
</dbReference>
<dbReference type="GO" id="GO:0006298">
    <property type="term" value="P:mismatch repair"/>
    <property type="evidence" value="ECO:0007669"/>
    <property type="project" value="UniProtKB-UniRule"/>
</dbReference>
<keyword evidence="5 6" id="KW-0234">DNA repair</keyword>
<protein>
    <recommendedName>
        <fullName evidence="6">Very short patch repair endonuclease</fullName>
        <ecNumber evidence="6">3.1.-.-</ecNumber>
    </recommendedName>
</protein>
<dbReference type="GO" id="GO:0016787">
    <property type="term" value="F:hydrolase activity"/>
    <property type="evidence" value="ECO:0007669"/>
    <property type="project" value="UniProtKB-KW"/>
</dbReference>
<dbReference type="Proteomes" id="UP001139409">
    <property type="component" value="Unassembled WGS sequence"/>
</dbReference>
<dbReference type="EMBL" id="JAIXNE010000002">
    <property type="protein sequence ID" value="MCA6075595.1"/>
    <property type="molecule type" value="Genomic_DNA"/>
</dbReference>
<proteinExistence type="inferred from homology"/>
<dbReference type="InterPro" id="IPR004603">
    <property type="entry name" value="DNA_mismatch_endonuc_vsr"/>
</dbReference>
<comment type="caution">
    <text evidence="7">The sequence shown here is derived from an EMBL/GenBank/DDBJ whole genome shotgun (WGS) entry which is preliminary data.</text>
</comment>
<evidence type="ECO:0000256" key="5">
    <source>
        <dbReference type="ARBA" id="ARBA00023204"/>
    </source>
</evidence>
<sequence length="138" mass="16315">MSDVHTKETRSFNMSRIQAKNTKPELIVRQFLHKKGYRYRLHVKDLPGKPDLVFPKLRTIIQVNGCFWHGHEGCKYFSIPATRKDWWESKIQRTIMKDAENLEILTDLGWRVITIWECQLKGVRKASTLFDLAKTLEN</sequence>
<dbReference type="Gene3D" id="3.40.960.10">
    <property type="entry name" value="VSR Endonuclease"/>
    <property type="match status" value="1"/>
</dbReference>
<dbReference type="PIRSF" id="PIRSF018267">
    <property type="entry name" value="VSR_endonuc"/>
    <property type="match status" value="1"/>
</dbReference>
<dbReference type="CDD" id="cd00221">
    <property type="entry name" value="Vsr"/>
    <property type="match status" value="1"/>
</dbReference>
<keyword evidence="8" id="KW-1185">Reference proteome</keyword>
<dbReference type="EC" id="3.1.-.-" evidence="6"/>
<reference evidence="7" key="1">
    <citation type="submission" date="2021-09" db="EMBL/GenBank/DDBJ databases">
        <title>Fulvivirga sp. isolated from coastal sediment.</title>
        <authorList>
            <person name="Yu H."/>
        </authorList>
    </citation>
    <scope>NUCLEOTIDE SEQUENCE</scope>
    <source>
        <strain evidence="7">1062</strain>
    </source>
</reference>
<accession>A0A9X1HQX5</accession>
<evidence type="ECO:0000256" key="4">
    <source>
        <dbReference type="ARBA" id="ARBA00022801"/>
    </source>
</evidence>
<evidence type="ECO:0000256" key="3">
    <source>
        <dbReference type="ARBA" id="ARBA00022763"/>
    </source>
</evidence>
<dbReference type="InterPro" id="IPR011335">
    <property type="entry name" value="Restrct_endonuc-II-like"/>
</dbReference>
<name>A0A9X1HQX5_9BACT</name>
<gene>
    <name evidence="7" type="ORF">LDX50_12005</name>
</gene>
<dbReference type="RefSeq" id="WP_225698692.1">
    <property type="nucleotide sequence ID" value="NZ_JAIXNE010000002.1"/>
</dbReference>
<comment type="similarity">
    <text evidence="6">Belongs to the vsr family.</text>
</comment>
<comment type="function">
    <text evidence="6">May nick specific sequences that contain T:G mispairs resulting from m5C-deamination.</text>
</comment>
<keyword evidence="4 6" id="KW-0378">Hydrolase</keyword>
<evidence type="ECO:0000313" key="8">
    <source>
        <dbReference type="Proteomes" id="UP001139409"/>
    </source>
</evidence>
<dbReference type="SUPFAM" id="SSF52980">
    <property type="entry name" value="Restriction endonuclease-like"/>
    <property type="match status" value="1"/>
</dbReference>
<dbReference type="Pfam" id="PF03852">
    <property type="entry name" value="Vsr"/>
    <property type="match status" value="1"/>
</dbReference>
<keyword evidence="2 6" id="KW-0255">Endonuclease</keyword>
<keyword evidence="1 6" id="KW-0540">Nuclease</keyword>
<organism evidence="7 8">
    <name type="scientific">Fulvivirga sedimenti</name>
    <dbReference type="NCBI Taxonomy" id="2879465"/>
    <lineage>
        <taxon>Bacteria</taxon>
        <taxon>Pseudomonadati</taxon>
        <taxon>Bacteroidota</taxon>
        <taxon>Cytophagia</taxon>
        <taxon>Cytophagales</taxon>
        <taxon>Fulvivirgaceae</taxon>
        <taxon>Fulvivirga</taxon>
    </lineage>
</organism>
<evidence type="ECO:0000256" key="6">
    <source>
        <dbReference type="PIRNR" id="PIRNR018267"/>
    </source>
</evidence>
<evidence type="ECO:0000256" key="2">
    <source>
        <dbReference type="ARBA" id="ARBA00022759"/>
    </source>
</evidence>